<feature type="active site" description="Nucleophile" evidence="1">
    <location>
        <position position="132"/>
    </location>
</feature>
<keyword evidence="3" id="KW-0378">Hydrolase</keyword>
<evidence type="ECO:0000313" key="4">
    <source>
        <dbReference type="Proteomes" id="UP000031532"/>
    </source>
</evidence>
<evidence type="ECO:0000256" key="1">
    <source>
        <dbReference type="PIRSR" id="PIRSR000443-1"/>
    </source>
</evidence>
<dbReference type="PANTHER" id="PTHR32268">
    <property type="entry name" value="HOMOSERINE O-ACETYLTRANSFERASE"/>
    <property type="match status" value="1"/>
</dbReference>
<dbReference type="AlphaFoldDB" id="A0A9X5I483"/>
<keyword evidence="4" id="KW-1185">Reference proteome</keyword>
<feature type="active site" evidence="1">
    <location>
        <position position="287"/>
    </location>
</feature>
<feature type="active site" evidence="1">
    <location>
        <position position="316"/>
    </location>
</feature>
<dbReference type="GO" id="GO:0016787">
    <property type="term" value="F:hydrolase activity"/>
    <property type="evidence" value="ECO:0007669"/>
    <property type="project" value="UniProtKB-KW"/>
</dbReference>
<name>A0A9X5I483_9CYAN</name>
<dbReference type="GO" id="GO:0016747">
    <property type="term" value="F:acyltransferase activity, transferring groups other than amino-acyl groups"/>
    <property type="evidence" value="ECO:0007669"/>
    <property type="project" value="InterPro"/>
</dbReference>
<dbReference type="PIRSF" id="PIRSF000443">
    <property type="entry name" value="Homoser_Ac_trans"/>
    <property type="match status" value="1"/>
</dbReference>
<dbReference type="OrthoDB" id="9800754at2"/>
<protein>
    <submittedName>
        <fullName evidence="3">Alpha/beta fold hydrolase</fullName>
    </submittedName>
</protein>
<sequence>MPEQTQTEIFDLGDFQLSTGFILSNAKLAYKTHGKLNAAKDNAILFPHFLGGAPEALEIYIGEDRPLDPRKYFIILPGLLGNGVSSSPSNTAAPFDRGAFPQTYIADDVIAQHRLVTEKFGIDELYLVLGWSVGALQTYEWAVRFPHMVKRAASIAGAPKPSPWTLLWLRTAIEEPILADPAWNNGFYTDPQAVQAGLRRQAHVMALTLPPLGFYREGEEVWRTIGFASMDDFVSRFWEAFMLPQDPNNLINQSRKTRAADPSAGGDLSAALSRIKAQMFVVAFTGDRMFPPEECQRDAERIPNAKYWEVNSIGGHLTTFSLTEQDRQAMDDVLRQVLTA</sequence>
<evidence type="ECO:0000313" key="3">
    <source>
        <dbReference type="EMBL" id="NHC34277.1"/>
    </source>
</evidence>
<dbReference type="Pfam" id="PF00561">
    <property type="entry name" value="Abhydrolase_1"/>
    <property type="match status" value="1"/>
</dbReference>
<dbReference type="PANTHER" id="PTHR32268:SF15">
    <property type="entry name" value="HOMOSERINE ACETYLTRANSFERASE FAMILY PROTEIN (AFU_ORTHOLOGUE AFUA_1G15350)"/>
    <property type="match status" value="1"/>
</dbReference>
<dbReference type="Proteomes" id="UP000031532">
    <property type="component" value="Unassembled WGS sequence"/>
</dbReference>
<evidence type="ECO:0000259" key="2">
    <source>
        <dbReference type="Pfam" id="PF00561"/>
    </source>
</evidence>
<reference evidence="3 4" key="1">
    <citation type="journal article" date="2015" name="Genome Announc.">
        <title>Draft Genome Sequence of the Terrestrial Cyanobacterium Scytonema millei VB511283, Isolated from Eastern India.</title>
        <authorList>
            <person name="Sen D."/>
            <person name="Chandrababunaidu M.M."/>
            <person name="Singh D."/>
            <person name="Sanghi N."/>
            <person name="Ghorai A."/>
            <person name="Mishra G.P."/>
            <person name="Madduluri M."/>
            <person name="Adhikary S.P."/>
            <person name="Tripathy S."/>
        </authorList>
    </citation>
    <scope>NUCLEOTIDE SEQUENCE [LARGE SCALE GENOMIC DNA]</scope>
    <source>
        <strain evidence="3 4">VB511283</strain>
    </source>
</reference>
<dbReference type="NCBIfam" id="NF005757">
    <property type="entry name" value="PRK07581.1"/>
    <property type="match status" value="1"/>
</dbReference>
<gene>
    <name evidence="3" type="ORF">QH73_0006330</name>
</gene>
<proteinExistence type="predicted"/>
<feature type="domain" description="AB hydrolase-1" evidence="2">
    <location>
        <begin position="49"/>
        <end position="311"/>
    </location>
</feature>
<dbReference type="InterPro" id="IPR008220">
    <property type="entry name" value="HAT_MetX-like"/>
</dbReference>
<dbReference type="InterPro" id="IPR000073">
    <property type="entry name" value="AB_hydrolase_1"/>
</dbReference>
<accession>A0A9X5I483</accession>
<organism evidence="3 4">
    <name type="scientific">Scytonema millei VB511283</name>
    <dbReference type="NCBI Taxonomy" id="1245923"/>
    <lineage>
        <taxon>Bacteria</taxon>
        <taxon>Bacillati</taxon>
        <taxon>Cyanobacteriota</taxon>
        <taxon>Cyanophyceae</taxon>
        <taxon>Nostocales</taxon>
        <taxon>Scytonemataceae</taxon>
        <taxon>Scytonema</taxon>
    </lineage>
</organism>
<dbReference type="Gene3D" id="3.40.50.1820">
    <property type="entry name" value="alpha/beta hydrolase"/>
    <property type="match status" value="1"/>
</dbReference>
<dbReference type="RefSeq" id="WP_039715651.1">
    <property type="nucleotide sequence ID" value="NZ_JTJC03000001.1"/>
</dbReference>
<dbReference type="SUPFAM" id="SSF53474">
    <property type="entry name" value="alpha/beta-Hydrolases"/>
    <property type="match status" value="1"/>
</dbReference>
<dbReference type="EMBL" id="JTJC03000001">
    <property type="protein sequence ID" value="NHC34277.1"/>
    <property type="molecule type" value="Genomic_DNA"/>
</dbReference>
<comment type="caution">
    <text evidence="3">The sequence shown here is derived from an EMBL/GenBank/DDBJ whole genome shotgun (WGS) entry which is preliminary data.</text>
</comment>
<dbReference type="InterPro" id="IPR029058">
    <property type="entry name" value="AB_hydrolase_fold"/>
</dbReference>